<reference evidence="14 15" key="1">
    <citation type="submission" date="2015-09" db="EMBL/GenBank/DDBJ databases">
        <authorList>
            <consortium name="Pathogen Informatics"/>
        </authorList>
    </citation>
    <scope>NUCLEOTIDE SEQUENCE [LARGE SCALE GENOMIC DNA]</scope>
    <source>
        <strain evidence="9 14">2789STDY5834880</strain>
        <strain evidence="10 15">2789STDY5834946</strain>
    </source>
</reference>
<evidence type="ECO:0000256" key="2">
    <source>
        <dbReference type="ARBA" id="ARBA00022475"/>
    </source>
</evidence>
<keyword evidence="4 6" id="KW-1133">Transmembrane helix</keyword>
<dbReference type="EMBL" id="CP103166">
    <property type="protein sequence ID" value="UVQ95671.1"/>
    <property type="molecule type" value="Genomic_DNA"/>
</dbReference>
<dbReference type="PANTHER" id="PTHR30572:SF18">
    <property type="entry name" value="ABC-TYPE MACROLIDE FAMILY EXPORT SYSTEM PERMEASE COMPONENT 2"/>
    <property type="match status" value="1"/>
</dbReference>
<feature type="domain" description="MacB-like periplasmic core" evidence="8">
    <location>
        <begin position="512"/>
        <end position="610"/>
    </location>
</feature>
<reference evidence="16 17" key="2">
    <citation type="submission" date="2018-08" db="EMBL/GenBank/DDBJ databases">
        <title>A genome reference for cultivated species of the human gut microbiota.</title>
        <authorList>
            <person name="Zou Y."/>
            <person name="Xue W."/>
            <person name="Luo G."/>
        </authorList>
    </citation>
    <scope>NUCLEOTIDE SEQUENCE [LARGE SCALE GENOMIC DNA]</scope>
    <source>
        <strain evidence="12 16">AM16-49B</strain>
        <strain evidence="11 17">AM31-16AC</strain>
    </source>
</reference>
<keyword evidence="9" id="KW-0378">Hydrolase</keyword>
<dbReference type="GO" id="GO:0022857">
    <property type="term" value="F:transmembrane transporter activity"/>
    <property type="evidence" value="ECO:0007669"/>
    <property type="project" value="TreeGrafter"/>
</dbReference>
<evidence type="ECO:0000313" key="10">
    <source>
        <dbReference type="EMBL" id="CUQ22234.1"/>
    </source>
</evidence>
<evidence type="ECO:0000313" key="11">
    <source>
        <dbReference type="EMBL" id="RHD51533.1"/>
    </source>
</evidence>
<evidence type="ECO:0000313" key="15">
    <source>
        <dbReference type="Proteomes" id="UP000095725"/>
    </source>
</evidence>
<evidence type="ECO:0000313" key="9">
    <source>
        <dbReference type="EMBL" id="CUP20495.1"/>
    </source>
</evidence>
<feature type="transmembrane region" description="Helical" evidence="6">
    <location>
        <begin position="271"/>
        <end position="293"/>
    </location>
</feature>
<dbReference type="PANTHER" id="PTHR30572">
    <property type="entry name" value="MEMBRANE COMPONENT OF TRANSPORTER-RELATED"/>
    <property type="match status" value="1"/>
</dbReference>
<name>A0A174LF60_9BACE</name>
<dbReference type="EMBL" id="CZAI01000003">
    <property type="protein sequence ID" value="CUP20495.1"/>
    <property type="molecule type" value="Genomic_DNA"/>
</dbReference>
<dbReference type="AlphaFoldDB" id="A0A174LF60"/>
<feature type="domain" description="ABC3 transporter permease C-terminal" evidence="7">
    <location>
        <begin position="275"/>
        <end position="388"/>
    </location>
</feature>
<keyword evidence="5 6" id="KW-0472">Membrane</keyword>
<evidence type="ECO:0000313" key="17">
    <source>
        <dbReference type="Proteomes" id="UP000284689"/>
    </source>
</evidence>
<dbReference type="Proteomes" id="UP000284689">
    <property type="component" value="Unassembled WGS sequence"/>
</dbReference>
<organism evidence="9 14">
    <name type="scientific">Bacteroides caccae</name>
    <dbReference type="NCBI Taxonomy" id="47678"/>
    <lineage>
        <taxon>Bacteria</taxon>
        <taxon>Pseudomonadati</taxon>
        <taxon>Bacteroidota</taxon>
        <taxon>Bacteroidia</taxon>
        <taxon>Bacteroidales</taxon>
        <taxon>Bacteroidaceae</taxon>
        <taxon>Bacteroides</taxon>
    </lineage>
</organism>
<dbReference type="EMBL" id="QSJD01000005">
    <property type="protein sequence ID" value="RHD51533.1"/>
    <property type="molecule type" value="Genomic_DNA"/>
</dbReference>
<feature type="domain" description="ABC3 transporter permease C-terminal" evidence="7">
    <location>
        <begin position="657"/>
        <end position="770"/>
    </location>
</feature>
<evidence type="ECO:0000259" key="8">
    <source>
        <dbReference type="Pfam" id="PF12704"/>
    </source>
</evidence>
<keyword evidence="2" id="KW-1003">Cell membrane</keyword>
<evidence type="ECO:0000259" key="7">
    <source>
        <dbReference type="Pfam" id="PF02687"/>
    </source>
</evidence>
<dbReference type="Pfam" id="PF02687">
    <property type="entry name" value="FtsX"/>
    <property type="match status" value="2"/>
</dbReference>
<evidence type="ECO:0000256" key="1">
    <source>
        <dbReference type="ARBA" id="ARBA00004651"/>
    </source>
</evidence>
<evidence type="ECO:0000256" key="6">
    <source>
        <dbReference type="SAM" id="Phobius"/>
    </source>
</evidence>
<feature type="transmembrane region" description="Helical" evidence="6">
    <location>
        <begin position="404"/>
        <end position="428"/>
    </location>
</feature>
<dbReference type="EMBL" id="CZBL01000008">
    <property type="protein sequence ID" value="CUQ22234.1"/>
    <property type="molecule type" value="Genomic_DNA"/>
</dbReference>
<feature type="domain" description="MacB-like periplasmic core" evidence="8">
    <location>
        <begin position="20"/>
        <end position="231"/>
    </location>
</feature>
<reference evidence="13" key="3">
    <citation type="submission" date="2022-08" db="EMBL/GenBank/DDBJ databases">
        <title>Genome Sequencing of Bacteroides fragilis Group Isolates with Nanopore Technology.</title>
        <authorList>
            <person name="Tisza M.J."/>
            <person name="Smith D."/>
            <person name="Dekker J.P."/>
        </authorList>
    </citation>
    <scope>NUCLEOTIDE SEQUENCE</scope>
    <source>
        <strain evidence="13">BFG-474</strain>
    </source>
</reference>
<feature type="transmembrane region" description="Helical" evidence="6">
    <location>
        <begin position="653"/>
        <end position="678"/>
    </location>
</feature>
<evidence type="ECO:0000313" key="12">
    <source>
        <dbReference type="EMBL" id="RHH93888.1"/>
    </source>
</evidence>
<protein>
    <submittedName>
        <fullName evidence="9 11">ABC-transporter permease</fullName>
        <ecNumber evidence="9">3.6.3.-</ecNumber>
    </submittedName>
</protein>
<dbReference type="InterPro" id="IPR025857">
    <property type="entry name" value="MacB_PCD"/>
</dbReference>
<dbReference type="GO" id="GO:0005886">
    <property type="term" value="C:plasma membrane"/>
    <property type="evidence" value="ECO:0007669"/>
    <property type="project" value="UniProtKB-SubCell"/>
</dbReference>
<feature type="transmembrane region" description="Helical" evidence="6">
    <location>
        <begin position="740"/>
        <end position="760"/>
    </location>
</feature>
<evidence type="ECO:0000313" key="16">
    <source>
        <dbReference type="Proteomes" id="UP000283512"/>
    </source>
</evidence>
<feature type="transmembrane region" description="Helical" evidence="6">
    <location>
        <begin position="706"/>
        <end position="725"/>
    </location>
</feature>
<gene>
    <name evidence="9" type="primary">macB_5</name>
    <name evidence="10" type="synonym">macB_13</name>
    <name evidence="12" type="ORF">DW190_04145</name>
    <name evidence="11" type="ORF">DW794_04735</name>
    <name evidence="9" type="ORF">ERS852494_01755</name>
    <name evidence="10" type="ORF">ERS852558_02227</name>
    <name evidence="13" type="ORF">NXW23_15050</name>
</gene>
<dbReference type="InterPro" id="IPR003838">
    <property type="entry name" value="ABC3_permease_C"/>
</dbReference>
<dbReference type="STRING" id="47678.ERS852494_01755"/>
<evidence type="ECO:0000313" key="13">
    <source>
        <dbReference type="EMBL" id="UVQ95671.1"/>
    </source>
</evidence>
<feature type="transmembrane region" description="Helical" evidence="6">
    <location>
        <begin position="362"/>
        <end position="384"/>
    </location>
</feature>
<dbReference type="EC" id="3.6.3.-" evidence="9"/>
<dbReference type="Proteomes" id="UP000283512">
    <property type="component" value="Unassembled WGS sequence"/>
</dbReference>
<accession>A0A174LF60</accession>
<evidence type="ECO:0000256" key="3">
    <source>
        <dbReference type="ARBA" id="ARBA00022692"/>
    </source>
</evidence>
<evidence type="ECO:0000256" key="4">
    <source>
        <dbReference type="ARBA" id="ARBA00022989"/>
    </source>
</evidence>
<dbReference type="GO" id="GO:0016787">
    <property type="term" value="F:hydrolase activity"/>
    <property type="evidence" value="ECO:0007669"/>
    <property type="project" value="UniProtKB-KW"/>
</dbReference>
<feature type="transmembrane region" description="Helical" evidence="6">
    <location>
        <begin position="314"/>
        <end position="342"/>
    </location>
</feature>
<dbReference type="InterPro" id="IPR050250">
    <property type="entry name" value="Macrolide_Exporter_MacB"/>
</dbReference>
<comment type="subcellular location">
    <subcellularLocation>
        <location evidence="1">Cell membrane</location>
        <topology evidence="1">Multi-pass membrane protein</topology>
    </subcellularLocation>
</comment>
<evidence type="ECO:0000256" key="5">
    <source>
        <dbReference type="ARBA" id="ARBA00023136"/>
    </source>
</evidence>
<proteinExistence type="predicted"/>
<dbReference type="Proteomes" id="UP001060260">
    <property type="component" value="Chromosome"/>
</dbReference>
<dbReference type="RefSeq" id="WP_055171341.1">
    <property type="nucleotide sequence ID" value="NZ_CAXSLD010000019.1"/>
</dbReference>
<evidence type="ECO:0000313" key="14">
    <source>
        <dbReference type="Proteomes" id="UP000095657"/>
    </source>
</evidence>
<keyword evidence="3 6" id="KW-0812">Transmembrane</keyword>
<dbReference type="EMBL" id="QRKD01000002">
    <property type="protein sequence ID" value="RHH93888.1"/>
    <property type="molecule type" value="Genomic_DNA"/>
</dbReference>
<dbReference type="Pfam" id="PF12704">
    <property type="entry name" value="MacB_PCD"/>
    <property type="match status" value="2"/>
</dbReference>
<dbReference type="Proteomes" id="UP000095725">
    <property type="component" value="Unassembled WGS sequence"/>
</dbReference>
<feature type="transmembrane region" description="Helical" evidence="6">
    <location>
        <begin position="21"/>
        <end position="41"/>
    </location>
</feature>
<dbReference type="Proteomes" id="UP000095657">
    <property type="component" value="Unassembled WGS sequence"/>
</dbReference>
<sequence>MITHYLKVAFRNLVKYKTQTLISIIGLSVGFTCFALSVLWIRYEMTYDNFHEGADRIYLAGDKFDLQGDGFSYYSSSLLADYIMKNCPEVEKACHIIQKNIIPIEYEKNVYQTQQLRVDSNFVSIFNIIVLEGSNRMRLENNQIAITDKIAKQIFGTESPIGKQFIFPNTNNTKMTIVAVVKSWEGHSLYPFDILLPYEDQDPHWGSQRSHTLFRIYPNSDINALEKRLAKYEVQQDSYKQLMSTPIALLSTLRSTHPREDVNVKLNHIRLFAWIGALVIICGLCNYLTMLVTRIRMRKRELALRKVNGASNGSLLSLLLWELVLLLIVSSGLGLMIIELILPGFRSLSQIAEDTSFYYSETLMYILLLILITISLAAILIRYVSKQSLLDSIKHKSNLHLSGWFYKGSVSFQLFVSIGLVFCTMVMMKQLDYLLNSKELGLNRHNIGVIASGYGFEGVPFKEILEQMPDVIECLYGFYTPIPKMSFYSYEVREWEGQADKEQRIKLEKETINQDYANFFQVEVLEGNMLDEKDGKEAVLINEAAAKAFGWDHPIGKKIHLNEKCIVKGVIKNIYYNAPIHPVTPAIFFLPDNKQKSENRGHLIFKFKEGTWKNVSQKLREEAYKVNPNAELRLINMEEKYDEYMKSENSLSMLLSIVSFICIAIAVFGIFSLVTLSCEQRRKEIAIRKVNGASIGTILNLFFKEYLLLLIIASCIAFPLGYVIMKHWLESYVKQTPISLWIYGGIFIVMLLIIFLSIIWRVWKAARQNPAEVIKSE</sequence>